<name>A0A4Y2J827_ARAVE</name>
<gene>
    <name evidence="1" type="ORF">AVEN_3900_1</name>
</gene>
<comment type="caution">
    <text evidence="1">The sequence shown here is derived from an EMBL/GenBank/DDBJ whole genome shotgun (WGS) entry which is preliminary data.</text>
</comment>
<reference evidence="1 2" key="1">
    <citation type="journal article" date="2019" name="Sci. Rep.">
        <title>Orb-weaving spider Araneus ventricosus genome elucidates the spidroin gene catalogue.</title>
        <authorList>
            <person name="Kono N."/>
            <person name="Nakamura H."/>
            <person name="Ohtoshi R."/>
            <person name="Moran D.A.P."/>
            <person name="Shinohara A."/>
            <person name="Yoshida Y."/>
            <person name="Fujiwara M."/>
            <person name="Mori M."/>
            <person name="Tomita M."/>
            <person name="Arakawa K."/>
        </authorList>
    </citation>
    <scope>NUCLEOTIDE SEQUENCE [LARGE SCALE GENOMIC DNA]</scope>
</reference>
<accession>A0A4Y2J827</accession>
<organism evidence="1 2">
    <name type="scientific">Araneus ventricosus</name>
    <name type="common">Orbweaver spider</name>
    <name type="synonym">Epeira ventricosa</name>
    <dbReference type="NCBI Taxonomy" id="182803"/>
    <lineage>
        <taxon>Eukaryota</taxon>
        <taxon>Metazoa</taxon>
        <taxon>Ecdysozoa</taxon>
        <taxon>Arthropoda</taxon>
        <taxon>Chelicerata</taxon>
        <taxon>Arachnida</taxon>
        <taxon>Araneae</taxon>
        <taxon>Araneomorphae</taxon>
        <taxon>Entelegynae</taxon>
        <taxon>Araneoidea</taxon>
        <taxon>Araneidae</taxon>
        <taxon>Araneus</taxon>
    </lineage>
</organism>
<dbReference type="Proteomes" id="UP000499080">
    <property type="component" value="Unassembled WGS sequence"/>
</dbReference>
<evidence type="ECO:0000313" key="1">
    <source>
        <dbReference type="EMBL" id="GBM86074.1"/>
    </source>
</evidence>
<dbReference type="AlphaFoldDB" id="A0A4Y2J827"/>
<evidence type="ECO:0000313" key="2">
    <source>
        <dbReference type="Proteomes" id="UP000499080"/>
    </source>
</evidence>
<sequence>MLGVSCEVGCFSWLHIAKLRLPCHLLDSRSNPLAENEGSNTCLSGFVLISIQPSTFRIFQLSEISI</sequence>
<dbReference type="EMBL" id="BGPR01003283">
    <property type="protein sequence ID" value="GBM86074.1"/>
    <property type="molecule type" value="Genomic_DNA"/>
</dbReference>
<proteinExistence type="predicted"/>
<keyword evidence="2" id="KW-1185">Reference proteome</keyword>
<protein>
    <submittedName>
        <fullName evidence="1">Uncharacterized protein</fullName>
    </submittedName>
</protein>